<dbReference type="Proteomes" id="UP000239001">
    <property type="component" value="Unassembled WGS sequence"/>
</dbReference>
<sequence>MNKDTKFAALVLGIPLLGLAYCALILAIMLSSPWAREHPVIIATIFVIAPSLISGSLWLLSSAKARHKEKIGL</sequence>
<accession>A0A2T1M1A0</accession>
<dbReference type="AlphaFoldDB" id="A0A2T1M1A0"/>
<evidence type="ECO:0000313" key="3">
    <source>
        <dbReference type="Proteomes" id="UP000239001"/>
    </source>
</evidence>
<dbReference type="EMBL" id="PXOH01000004">
    <property type="protein sequence ID" value="PSF38379.1"/>
    <property type="molecule type" value="Genomic_DNA"/>
</dbReference>
<organism evidence="2 3">
    <name type="scientific">Aphanothece hegewaldii CCALA 016</name>
    <dbReference type="NCBI Taxonomy" id="2107694"/>
    <lineage>
        <taxon>Bacteria</taxon>
        <taxon>Bacillati</taxon>
        <taxon>Cyanobacteriota</taxon>
        <taxon>Cyanophyceae</taxon>
        <taxon>Oscillatoriophycideae</taxon>
        <taxon>Chroococcales</taxon>
        <taxon>Aphanothecaceae</taxon>
        <taxon>Aphanothece</taxon>
    </lineage>
</organism>
<feature type="transmembrane region" description="Helical" evidence="1">
    <location>
        <begin position="40"/>
        <end position="60"/>
    </location>
</feature>
<protein>
    <submittedName>
        <fullName evidence="2">Uncharacterized protein</fullName>
    </submittedName>
</protein>
<keyword evidence="1" id="KW-0812">Transmembrane</keyword>
<dbReference type="RefSeq" id="WP_106455822.1">
    <property type="nucleotide sequence ID" value="NZ_PXOH01000004.1"/>
</dbReference>
<evidence type="ECO:0000313" key="2">
    <source>
        <dbReference type="EMBL" id="PSF38379.1"/>
    </source>
</evidence>
<name>A0A2T1M1A0_9CHRO</name>
<keyword evidence="1" id="KW-1133">Transmembrane helix</keyword>
<keyword evidence="1" id="KW-0472">Membrane</keyword>
<gene>
    <name evidence="2" type="ORF">C7H19_05155</name>
</gene>
<feature type="transmembrane region" description="Helical" evidence="1">
    <location>
        <begin position="7"/>
        <end position="28"/>
    </location>
</feature>
<reference evidence="2 3" key="1">
    <citation type="submission" date="2018-03" db="EMBL/GenBank/DDBJ databases">
        <title>The ancient ancestry and fast evolution of plastids.</title>
        <authorList>
            <person name="Moore K.R."/>
            <person name="Magnabosco C."/>
            <person name="Momper L."/>
            <person name="Gold D.A."/>
            <person name="Bosak T."/>
            <person name="Fournier G.P."/>
        </authorList>
    </citation>
    <scope>NUCLEOTIDE SEQUENCE [LARGE SCALE GENOMIC DNA]</scope>
    <source>
        <strain evidence="2 3">CCALA 016</strain>
    </source>
</reference>
<dbReference type="OrthoDB" id="561196at2"/>
<keyword evidence="3" id="KW-1185">Reference proteome</keyword>
<proteinExistence type="predicted"/>
<evidence type="ECO:0000256" key="1">
    <source>
        <dbReference type="SAM" id="Phobius"/>
    </source>
</evidence>
<reference evidence="2 3" key="2">
    <citation type="submission" date="2018-03" db="EMBL/GenBank/DDBJ databases">
        <authorList>
            <person name="Keele B.F."/>
        </authorList>
    </citation>
    <scope>NUCLEOTIDE SEQUENCE [LARGE SCALE GENOMIC DNA]</scope>
    <source>
        <strain evidence="2 3">CCALA 016</strain>
    </source>
</reference>
<comment type="caution">
    <text evidence="2">The sequence shown here is derived from an EMBL/GenBank/DDBJ whole genome shotgun (WGS) entry which is preliminary data.</text>
</comment>